<dbReference type="RefSeq" id="WP_130141835.1">
    <property type="nucleotide sequence ID" value="NZ_SGIT01000002.1"/>
</dbReference>
<protein>
    <submittedName>
        <fullName evidence="10">SusC/RagA family TonB-linked outer membrane protein</fullName>
    </submittedName>
</protein>
<dbReference type="Proteomes" id="UP000292855">
    <property type="component" value="Unassembled WGS sequence"/>
</dbReference>
<keyword evidence="2 7" id="KW-0813">Transport</keyword>
<dbReference type="NCBIfam" id="TIGR04056">
    <property type="entry name" value="OMP_RagA_SusC"/>
    <property type="match status" value="1"/>
</dbReference>
<evidence type="ECO:0000256" key="8">
    <source>
        <dbReference type="SAM" id="SignalP"/>
    </source>
</evidence>
<keyword evidence="3 7" id="KW-1134">Transmembrane beta strand</keyword>
<dbReference type="InterPro" id="IPR023997">
    <property type="entry name" value="TonB-dep_OMP_SusC/RagA_CS"/>
</dbReference>
<keyword evidence="4 7" id="KW-0812">Transmembrane</keyword>
<dbReference type="Gene3D" id="2.40.170.20">
    <property type="entry name" value="TonB-dependent receptor, beta-barrel domain"/>
    <property type="match status" value="1"/>
</dbReference>
<dbReference type="InterPro" id="IPR008969">
    <property type="entry name" value="CarboxyPept-like_regulatory"/>
</dbReference>
<dbReference type="Gene3D" id="2.60.40.1120">
    <property type="entry name" value="Carboxypeptidase-like, regulatory domain"/>
    <property type="match status" value="1"/>
</dbReference>
<dbReference type="PROSITE" id="PS52016">
    <property type="entry name" value="TONB_DEPENDENT_REC_3"/>
    <property type="match status" value="1"/>
</dbReference>
<accession>A0A4Q6XTK7</accession>
<feature type="chain" id="PRO_5020549044" evidence="8">
    <location>
        <begin position="39"/>
        <end position="1085"/>
    </location>
</feature>
<organism evidence="10 11">
    <name type="scientific">Sphingobacterium corticibacterium</name>
    <dbReference type="NCBI Taxonomy" id="2484746"/>
    <lineage>
        <taxon>Bacteria</taxon>
        <taxon>Pseudomonadati</taxon>
        <taxon>Bacteroidota</taxon>
        <taxon>Sphingobacteriia</taxon>
        <taxon>Sphingobacteriales</taxon>
        <taxon>Sphingobacteriaceae</taxon>
        <taxon>Sphingobacterium</taxon>
    </lineage>
</organism>
<sequence>MMRTLLYQRANRRHIISKRSYMLQLSAFLLFAPLASTGANNIEPTHISYEHQEQVTLQGRVFDADSGDPIPAVTITSQGRTLGTTDASGNFSIRVTRDNEVTFSIIGYTAYTQRITIGGEIKVHLTTSTQEVEEVVVTALGIKREQKALGYSTTTVSGEALTEAISNNWSDALVGKVAGLNITKSNGGPLGSNEIILRGETSLSGDNGALIVIDGIVMEAGRTMTSSGSGNYISSDAPVDFGSSLSDLNPDDIESVSVLKGPAAAALYGYRGANGALIITTKTGRKGGGFGVSINSNTAMGTINRWPDYQYEYGQGNDGQDLYYSYGQTEDGASTLSTSSAWGPKFNGQMYYQYNPDYYRLVPPERTLWRAYENNRKYFFKPEVTSTNNISLSGSTDKTDARFSYTNVYNTWIIPNMGYRRNSVSANLSNKLTDKLTLATKINYNHRGSDNLPNTGYNNQTYMYFIRGLTPNMNPKYFDDNWRPNRYGIEQTTPYSNLLDNPKTMSYDMLNSQDKNHVIGNFQADYKFNDELNLMVRAGLDFSYDQRSQARPFDTYNFSQGYYREQGVYSQESNADFLLTYNNVRHSDFKFGGSVGGALMMNTYDREDAWTNQLNTPNEYSFANSAIALLYDPYYQQYAVNSIYALGTFSYKDTYFIDATSRLDWASTLASPKKKTLLPFFYPSINASVLLSEAFELPEEISFWKLRLSAASVGRAGKRPYLNRYTYSRQTAFPGGAANPTRIPDEDLTFERKISYELGTDFRMLRNRVRFDVTVYKAIDIDQILETPIDPSSGYRTQIINAGKVSSRGLEIETEAEILKNSDGLGWSLYGNYTAYDTKVEEIPIQDDATSLVLSTIFGSRGTVEARIGGRFGDLYGLGYLRNTDGAIIYSGGVPQYTEDLIYIGNPNPTQKFGIGSRFSYKNFRLNVLFDGQFGGKAYSLTHAVLMEEGKLKKTIPGRYNGIIGNGVVQNADGTFSPNTEIAQASTYYRAHFNRDNIEANTFSTDFIKLRELRLDYTLPKSFLSRFKTERATIGLYGRDLFVFSNWPAFDPEFGSLNASGIEKGAEIAQFPSTRTFGINVSLGF</sequence>
<dbReference type="InterPro" id="IPR039426">
    <property type="entry name" value="TonB-dep_rcpt-like"/>
</dbReference>
<evidence type="ECO:0000313" key="10">
    <source>
        <dbReference type="EMBL" id="RZF59917.1"/>
    </source>
</evidence>
<keyword evidence="11" id="KW-1185">Reference proteome</keyword>
<gene>
    <name evidence="10" type="ORF">EWE74_12340</name>
</gene>
<dbReference type="InterPro" id="IPR023996">
    <property type="entry name" value="TonB-dep_OMP_SusC/RagA"/>
</dbReference>
<evidence type="ECO:0000259" key="9">
    <source>
        <dbReference type="Pfam" id="PF07715"/>
    </source>
</evidence>
<comment type="similarity">
    <text evidence="7">Belongs to the TonB-dependent receptor family.</text>
</comment>
<evidence type="ECO:0000256" key="2">
    <source>
        <dbReference type="ARBA" id="ARBA00022448"/>
    </source>
</evidence>
<evidence type="ECO:0000256" key="1">
    <source>
        <dbReference type="ARBA" id="ARBA00004571"/>
    </source>
</evidence>
<dbReference type="Pfam" id="PF13715">
    <property type="entry name" value="CarbopepD_reg_2"/>
    <property type="match status" value="1"/>
</dbReference>
<evidence type="ECO:0000256" key="7">
    <source>
        <dbReference type="PROSITE-ProRule" id="PRU01360"/>
    </source>
</evidence>
<keyword evidence="5 7" id="KW-0472">Membrane</keyword>
<dbReference type="OrthoDB" id="9768177at2"/>
<comment type="subcellular location">
    <subcellularLocation>
        <location evidence="1 7">Cell outer membrane</location>
        <topology evidence="1 7">Multi-pass membrane protein</topology>
    </subcellularLocation>
</comment>
<dbReference type="AlphaFoldDB" id="A0A4Q6XTK7"/>
<dbReference type="EMBL" id="SGIT01000002">
    <property type="protein sequence ID" value="RZF59917.1"/>
    <property type="molecule type" value="Genomic_DNA"/>
</dbReference>
<proteinExistence type="inferred from homology"/>
<dbReference type="InterPro" id="IPR036942">
    <property type="entry name" value="Beta-barrel_TonB_sf"/>
</dbReference>
<dbReference type="Pfam" id="PF07715">
    <property type="entry name" value="Plug"/>
    <property type="match status" value="1"/>
</dbReference>
<dbReference type="InterPro" id="IPR012910">
    <property type="entry name" value="Plug_dom"/>
</dbReference>
<comment type="caution">
    <text evidence="10">The sequence shown here is derived from an EMBL/GenBank/DDBJ whole genome shotgun (WGS) entry which is preliminary data.</text>
</comment>
<name>A0A4Q6XTK7_9SPHI</name>
<dbReference type="GO" id="GO:0009279">
    <property type="term" value="C:cell outer membrane"/>
    <property type="evidence" value="ECO:0007669"/>
    <property type="project" value="UniProtKB-SubCell"/>
</dbReference>
<feature type="signal peptide" evidence="8">
    <location>
        <begin position="1"/>
        <end position="38"/>
    </location>
</feature>
<dbReference type="SUPFAM" id="SSF49464">
    <property type="entry name" value="Carboxypeptidase regulatory domain-like"/>
    <property type="match status" value="1"/>
</dbReference>
<evidence type="ECO:0000313" key="11">
    <source>
        <dbReference type="Proteomes" id="UP000292855"/>
    </source>
</evidence>
<evidence type="ECO:0000256" key="6">
    <source>
        <dbReference type="ARBA" id="ARBA00023237"/>
    </source>
</evidence>
<feature type="domain" description="TonB-dependent receptor plug" evidence="9">
    <location>
        <begin position="148"/>
        <end position="276"/>
    </location>
</feature>
<evidence type="ECO:0000256" key="3">
    <source>
        <dbReference type="ARBA" id="ARBA00022452"/>
    </source>
</evidence>
<keyword evidence="8" id="KW-0732">Signal</keyword>
<evidence type="ECO:0000256" key="4">
    <source>
        <dbReference type="ARBA" id="ARBA00022692"/>
    </source>
</evidence>
<reference evidence="10 11" key="1">
    <citation type="submission" date="2019-02" db="EMBL/GenBank/DDBJ databases">
        <authorList>
            <person name="Li Y."/>
        </authorList>
    </citation>
    <scope>NUCLEOTIDE SEQUENCE [LARGE SCALE GENOMIC DNA]</scope>
    <source>
        <strain evidence="10 11">30C10-4-7</strain>
    </source>
</reference>
<keyword evidence="6 7" id="KW-0998">Cell outer membrane</keyword>
<dbReference type="InterPro" id="IPR037066">
    <property type="entry name" value="Plug_dom_sf"/>
</dbReference>
<dbReference type="NCBIfam" id="TIGR04057">
    <property type="entry name" value="SusC_RagA_signa"/>
    <property type="match status" value="1"/>
</dbReference>
<dbReference type="SUPFAM" id="SSF56935">
    <property type="entry name" value="Porins"/>
    <property type="match status" value="1"/>
</dbReference>
<evidence type="ECO:0000256" key="5">
    <source>
        <dbReference type="ARBA" id="ARBA00023136"/>
    </source>
</evidence>
<dbReference type="Gene3D" id="2.170.130.10">
    <property type="entry name" value="TonB-dependent receptor, plug domain"/>
    <property type="match status" value="1"/>
</dbReference>